<accession>A0A2Z2NGK0</accession>
<name>A0A2Z2NGK0_9EURY</name>
<keyword evidence="1" id="KW-0472">Membrane</keyword>
<keyword evidence="1" id="KW-0812">Transmembrane</keyword>
<reference evidence="2 3" key="1">
    <citation type="submission" date="2016-04" db="EMBL/GenBank/DDBJ databases">
        <title>Complete genome sequence of Thermococcus chitonophagus type strain GC74.</title>
        <authorList>
            <person name="Oger P.M."/>
        </authorList>
    </citation>
    <scope>NUCLEOTIDE SEQUENCE [LARGE SCALE GENOMIC DNA]</scope>
    <source>
        <strain evidence="2 3">GC74</strain>
    </source>
</reference>
<dbReference type="EMBL" id="CP015193">
    <property type="protein sequence ID" value="ASJ17109.1"/>
    <property type="molecule type" value="Genomic_DNA"/>
</dbReference>
<dbReference type="GeneID" id="33322619"/>
<proteinExistence type="predicted"/>
<dbReference type="AlphaFoldDB" id="A0A2Z2NGK0"/>
<feature type="transmembrane region" description="Helical" evidence="1">
    <location>
        <begin position="102"/>
        <end position="120"/>
    </location>
</feature>
<keyword evidence="1" id="KW-1133">Transmembrane helix</keyword>
<protein>
    <submittedName>
        <fullName evidence="2">Uncharacterized protein</fullName>
    </submittedName>
</protein>
<dbReference type="OrthoDB" id="98514at2157"/>
<dbReference type="RefSeq" id="WP_068577213.1">
    <property type="nucleotide sequence ID" value="NZ_CP015193.1"/>
</dbReference>
<organism evidence="2 3">
    <name type="scientific">Thermococcus chitonophagus</name>
    <dbReference type="NCBI Taxonomy" id="54262"/>
    <lineage>
        <taxon>Archaea</taxon>
        <taxon>Methanobacteriati</taxon>
        <taxon>Methanobacteriota</taxon>
        <taxon>Thermococci</taxon>
        <taxon>Thermococcales</taxon>
        <taxon>Thermococcaceae</taxon>
        <taxon>Thermococcus</taxon>
    </lineage>
</organism>
<evidence type="ECO:0000313" key="3">
    <source>
        <dbReference type="Proteomes" id="UP000250189"/>
    </source>
</evidence>
<dbReference type="Proteomes" id="UP000250189">
    <property type="component" value="Chromosome"/>
</dbReference>
<gene>
    <name evidence="2" type="ORF">A3L04_08520</name>
</gene>
<evidence type="ECO:0000313" key="2">
    <source>
        <dbReference type="EMBL" id="ASJ17109.1"/>
    </source>
</evidence>
<evidence type="ECO:0000256" key="1">
    <source>
        <dbReference type="SAM" id="Phobius"/>
    </source>
</evidence>
<sequence length="121" mass="14288">MGRKNDPIKRRLEILKFFIEYPKKISEFHKRFRSELDVQLLEEMLNNELLATDYPLIVGIGRTSRDELKNPSMDYEIRITEKGLNFYYQDFINKKALRYSKIAVGISLGSLLIQVLPKLLH</sequence>
<keyword evidence="3" id="KW-1185">Reference proteome</keyword>